<keyword evidence="2" id="KW-1185">Reference proteome</keyword>
<dbReference type="EMBL" id="FNGY01000003">
    <property type="protein sequence ID" value="SDM27497.1"/>
    <property type="molecule type" value="Genomic_DNA"/>
</dbReference>
<evidence type="ECO:0000313" key="1">
    <source>
        <dbReference type="EMBL" id="SDM27497.1"/>
    </source>
</evidence>
<organism evidence="1 2">
    <name type="scientific">Pedobacter steynii</name>
    <dbReference type="NCBI Taxonomy" id="430522"/>
    <lineage>
        <taxon>Bacteria</taxon>
        <taxon>Pseudomonadati</taxon>
        <taxon>Bacteroidota</taxon>
        <taxon>Sphingobacteriia</taxon>
        <taxon>Sphingobacteriales</taxon>
        <taxon>Sphingobacteriaceae</taxon>
        <taxon>Pedobacter</taxon>
    </lineage>
</organism>
<dbReference type="Proteomes" id="UP000183200">
    <property type="component" value="Unassembled WGS sequence"/>
</dbReference>
<dbReference type="AlphaFoldDB" id="A0A1G9RWT9"/>
<gene>
    <name evidence="1" type="ORF">SAMN05421820_103383</name>
</gene>
<accession>A0A1G9RWT9</accession>
<evidence type="ECO:0000313" key="2">
    <source>
        <dbReference type="Proteomes" id="UP000183200"/>
    </source>
</evidence>
<sequence>MANWYTYVYGDPQKAGSYFYSVAKPVCTTGVKVCAVLLDDTSTTVPAQVNLDPLLPHISNGLMTLIPQPTGLGVQRLVYLKCNC</sequence>
<reference evidence="2" key="1">
    <citation type="submission" date="2016-10" db="EMBL/GenBank/DDBJ databases">
        <authorList>
            <person name="Varghese N."/>
            <person name="Submissions S."/>
        </authorList>
    </citation>
    <scope>NUCLEOTIDE SEQUENCE [LARGE SCALE GENOMIC DNA]</scope>
    <source>
        <strain evidence="2">DSM 19110</strain>
    </source>
</reference>
<name>A0A1G9RWT9_9SPHI</name>
<proteinExistence type="predicted"/>
<protein>
    <submittedName>
        <fullName evidence="1">Uncharacterized protein</fullName>
    </submittedName>
</protein>